<dbReference type="InterPro" id="IPR050103">
    <property type="entry name" value="Class-III_PLP-dep_AT"/>
</dbReference>
<dbReference type="InterPro" id="IPR005814">
    <property type="entry name" value="Aminotrans_3"/>
</dbReference>
<evidence type="ECO:0000256" key="6">
    <source>
        <dbReference type="ARBA" id="ARBA00022576"/>
    </source>
</evidence>
<keyword evidence="14" id="KW-1185">Reference proteome</keyword>
<dbReference type="InterPro" id="IPR015424">
    <property type="entry name" value="PyrdxlP-dep_Trfase"/>
</dbReference>
<comment type="pathway">
    <text evidence="3">Amino-acid biosynthesis; L-arginine biosynthesis; N(2)-acetyl-L-ornithine from L-glutamate: step 4/4.</text>
</comment>
<dbReference type="EMBL" id="CAMXCT010006559">
    <property type="protein sequence ID" value="CAI4015963.1"/>
    <property type="molecule type" value="Genomic_DNA"/>
</dbReference>
<dbReference type="InterPro" id="IPR049704">
    <property type="entry name" value="Aminotrans_3_PPA_site"/>
</dbReference>
<keyword evidence="9 10" id="KW-0663">Pyridoxal phosphate</keyword>
<dbReference type="GO" id="GO:0030170">
    <property type="term" value="F:pyridoxal phosphate binding"/>
    <property type="evidence" value="ECO:0007669"/>
    <property type="project" value="InterPro"/>
</dbReference>
<evidence type="ECO:0000256" key="7">
    <source>
        <dbReference type="ARBA" id="ARBA00022605"/>
    </source>
</evidence>
<evidence type="ECO:0000256" key="8">
    <source>
        <dbReference type="ARBA" id="ARBA00022679"/>
    </source>
</evidence>
<evidence type="ECO:0000256" key="1">
    <source>
        <dbReference type="ARBA" id="ARBA00001933"/>
    </source>
</evidence>
<dbReference type="Gene3D" id="3.90.1150.10">
    <property type="entry name" value="Aspartate Aminotransferase, domain 1"/>
    <property type="match status" value="1"/>
</dbReference>
<dbReference type="EMBL" id="CAMXCT020006559">
    <property type="protein sequence ID" value="CAL1169338.1"/>
    <property type="molecule type" value="Genomic_DNA"/>
</dbReference>
<evidence type="ECO:0000256" key="3">
    <source>
        <dbReference type="ARBA" id="ARBA00005024"/>
    </source>
</evidence>
<keyword evidence="6 13" id="KW-0032">Aminotransferase</keyword>
<comment type="cofactor">
    <cofactor evidence="1">
        <name>pyridoxal 5'-phosphate</name>
        <dbReference type="ChEBI" id="CHEBI:597326"/>
    </cofactor>
</comment>
<dbReference type="OrthoDB" id="425114at2759"/>
<dbReference type="GO" id="GO:0042802">
    <property type="term" value="F:identical protein binding"/>
    <property type="evidence" value="ECO:0007669"/>
    <property type="project" value="TreeGrafter"/>
</dbReference>
<dbReference type="Gene3D" id="3.40.640.10">
    <property type="entry name" value="Type I PLP-dependent aspartate aminotransferase-like (Major domain)"/>
    <property type="match status" value="1"/>
</dbReference>
<dbReference type="GO" id="GO:0003992">
    <property type="term" value="F:N2-acetyl-L-ornithine:2-oxoglutarate 5-aminotransferase activity"/>
    <property type="evidence" value="ECO:0007669"/>
    <property type="project" value="UniProtKB-EC"/>
</dbReference>
<comment type="caution">
    <text evidence="11">The sequence shown here is derived from an EMBL/GenBank/DDBJ whole genome shotgun (WGS) entry which is preliminary data.</text>
</comment>
<gene>
    <name evidence="11" type="ORF">C1SCF055_LOCUS40750</name>
</gene>
<dbReference type="Proteomes" id="UP001152797">
    <property type="component" value="Unassembled WGS sequence"/>
</dbReference>
<evidence type="ECO:0000313" key="11">
    <source>
        <dbReference type="EMBL" id="CAI4015963.1"/>
    </source>
</evidence>
<dbReference type="InterPro" id="IPR015422">
    <property type="entry name" value="PyrdxlP-dep_Trfase_small"/>
</dbReference>
<reference evidence="12" key="2">
    <citation type="submission" date="2024-04" db="EMBL/GenBank/DDBJ databases">
        <authorList>
            <person name="Chen Y."/>
            <person name="Shah S."/>
            <person name="Dougan E. K."/>
            <person name="Thang M."/>
            <person name="Chan C."/>
        </authorList>
    </citation>
    <scope>NUCLEOTIDE SEQUENCE [LARGE SCALE GENOMIC DNA]</scope>
</reference>
<dbReference type="HAMAP" id="MF_01107">
    <property type="entry name" value="ArgD_aminotrans_3"/>
    <property type="match status" value="1"/>
</dbReference>
<dbReference type="PANTHER" id="PTHR11986:SF79">
    <property type="entry name" value="ACETYLORNITHINE AMINOTRANSFERASE, MITOCHONDRIAL"/>
    <property type="match status" value="1"/>
</dbReference>
<dbReference type="NCBIfam" id="NF002325">
    <property type="entry name" value="PRK01278.1"/>
    <property type="match status" value="1"/>
</dbReference>
<dbReference type="PROSITE" id="PS00600">
    <property type="entry name" value="AA_TRANSFER_CLASS_3"/>
    <property type="match status" value="1"/>
</dbReference>
<dbReference type="AlphaFoldDB" id="A0A9P1DW78"/>
<keyword evidence="7" id="KW-0028">Amino-acid biosynthesis</keyword>
<dbReference type="FunFam" id="3.40.640.10:FF:000004">
    <property type="entry name" value="Acetylornithine aminotransferase"/>
    <property type="match status" value="1"/>
</dbReference>
<name>A0A9P1DW78_9DINO</name>
<dbReference type="CDD" id="cd00610">
    <property type="entry name" value="OAT_like"/>
    <property type="match status" value="1"/>
</dbReference>
<reference evidence="11" key="1">
    <citation type="submission" date="2022-10" db="EMBL/GenBank/DDBJ databases">
        <authorList>
            <person name="Chen Y."/>
            <person name="Dougan E. K."/>
            <person name="Chan C."/>
            <person name="Rhodes N."/>
            <person name="Thang M."/>
        </authorList>
    </citation>
    <scope>NUCLEOTIDE SEQUENCE</scope>
</reference>
<dbReference type="SUPFAM" id="SSF53383">
    <property type="entry name" value="PLP-dependent transferases"/>
    <property type="match status" value="1"/>
</dbReference>
<evidence type="ECO:0000313" key="12">
    <source>
        <dbReference type="EMBL" id="CAL1169338.1"/>
    </source>
</evidence>
<dbReference type="GO" id="GO:0006526">
    <property type="term" value="P:L-arginine biosynthetic process"/>
    <property type="evidence" value="ECO:0007669"/>
    <property type="project" value="UniProtKB-ARBA"/>
</dbReference>
<keyword evidence="8" id="KW-0808">Transferase</keyword>
<dbReference type="InterPro" id="IPR004636">
    <property type="entry name" value="AcOrn/SuccOrn_fam"/>
</dbReference>
<evidence type="ECO:0000256" key="9">
    <source>
        <dbReference type="ARBA" id="ARBA00022898"/>
    </source>
</evidence>
<dbReference type="GO" id="GO:0009570">
    <property type="term" value="C:chloroplast stroma"/>
    <property type="evidence" value="ECO:0007669"/>
    <property type="project" value="TreeGrafter"/>
</dbReference>
<dbReference type="EC" id="2.6.1.11" evidence="5"/>
<dbReference type="Pfam" id="PF00202">
    <property type="entry name" value="Aminotran_3"/>
    <property type="match status" value="1"/>
</dbReference>
<protein>
    <recommendedName>
        <fullName evidence="5">acetylornithine transaminase</fullName>
        <ecNumber evidence="5">2.6.1.11</ecNumber>
    </recommendedName>
</protein>
<proteinExistence type="inferred from homology"/>
<evidence type="ECO:0000256" key="10">
    <source>
        <dbReference type="RuleBase" id="RU003560"/>
    </source>
</evidence>
<feature type="non-terminal residue" evidence="11">
    <location>
        <position position="1"/>
    </location>
</feature>
<dbReference type="EMBL" id="CAMXCT030006559">
    <property type="protein sequence ID" value="CAL4803275.1"/>
    <property type="molecule type" value="Genomic_DNA"/>
</dbReference>
<dbReference type="NCBIfam" id="TIGR00707">
    <property type="entry name" value="argD"/>
    <property type="match status" value="1"/>
</dbReference>
<evidence type="ECO:0000256" key="2">
    <source>
        <dbReference type="ARBA" id="ARBA00004173"/>
    </source>
</evidence>
<comment type="subcellular location">
    <subcellularLocation>
        <location evidence="2">Mitochondrion</location>
    </subcellularLocation>
</comment>
<evidence type="ECO:0000313" key="13">
    <source>
        <dbReference type="EMBL" id="CAL4803275.1"/>
    </source>
</evidence>
<dbReference type="PANTHER" id="PTHR11986">
    <property type="entry name" value="AMINOTRANSFERASE CLASS III"/>
    <property type="match status" value="1"/>
</dbReference>
<sequence length="513" mass="54760">MAMISSLAFQHVSAPQEQRAPYPRLVGTVPRASGASGTARSSGASATAAVLAAPLALRKARRKAKLHELHAASSELRELAKANLLNNYGERQMIFQEGQGHMLQDNDGESYLDFTAGIAVNCLGHSDPGWAETVAKQAGRLCHTSNLYLNEEQIRLGQRLVELSFADKAFFCNSGTEANEAAIKFARKYHFSRGEPRSKLIAFENAFHGRTMGALALTWKEGYKKPFEPLMPSAEFLKYNETDGLEAIDENTCAVFVEPIQGEGGVVPGSQDFMSALRKRCDETGTLLIFDEVQCGLGRSGQLFAYEISGVTPDLMTLAKPLAGGLPIGAVLLTEAVASCISPGDHGSTFAGAPLVSAAARYVLERVSAPAFLESVRTSGAHLKAGLEKISEPRGLKVRGTGLLLGVVFPTAEQCGAVQKAAAEEKLLVLTAGAGNILRIAPALTVTEKDVDEALERLAKAMEVGALQFCHGGVAVLSCFVMKRHLAKLAEPIALLVCTESTSSDMREEKDAR</sequence>
<dbReference type="GO" id="GO:0005739">
    <property type="term" value="C:mitochondrion"/>
    <property type="evidence" value="ECO:0007669"/>
    <property type="project" value="UniProtKB-SubCell"/>
</dbReference>
<comment type="similarity">
    <text evidence="4 10">Belongs to the class-III pyridoxal-phosphate-dependent aminotransferase family.</text>
</comment>
<evidence type="ECO:0000313" key="14">
    <source>
        <dbReference type="Proteomes" id="UP001152797"/>
    </source>
</evidence>
<evidence type="ECO:0000256" key="5">
    <source>
        <dbReference type="ARBA" id="ARBA00012919"/>
    </source>
</evidence>
<dbReference type="InterPro" id="IPR015421">
    <property type="entry name" value="PyrdxlP-dep_Trfase_major"/>
</dbReference>
<evidence type="ECO:0000256" key="4">
    <source>
        <dbReference type="ARBA" id="ARBA00008954"/>
    </source>
</evidence>
<accession>A0A9P1DW78</accession>
<organism evidence="11">
    <name type="scientific">Cladocopium goreaui</name>
    <dbReference type="NCBI Taxonomy" id="2562237"/>
    <lineage>
        <taxon>Eukaryota</taxon>
        <taxon>Sar</taxon>
        <taxon>Alveolata</taxon>
        <taxon>Dinophyceae</taxon>
        <taxon>Suessiales</taxon>
        <taxon>Symbiodiniaceae</taxon>
        <taxon>Cladocopium</taxon>
    </lineage>
</organism>